<dbReference type="EMBL" id="JAOPGA020001065">
    <property type="protein sequence ID" value="KAL0484698.1"/>
    <property type="molecule type" value="Genomic_DNA"/>
</dbReference>
<dbReference type="AlphaFoldDB" id="A0AAW2Z4D7"/>
<protein>
    <submittedName>
        <fullName evidence="2">MurA1</fullName>
    </submittedName>
</protein>
<evidence type="ECO:0000256" key="1">
    <source>
        <dbReference type="SAM" id="MobiDB-lite"/>
    </source>
</evidence>
<proteinExistence type="predicted"/>
<evidence type="ECO:0000313" key="2">
    <source>
        <dbReference type="EMBL" id="KAL0484698.1"/>
    </source>
</evidence>
<sequence length="500" mass="56159">MSDVNAEPEVKGKRSKASRVVTPNSFETDQHFYQKTINAQVSSVVMNFMHLGNDRIVSRYLHLNPHVNKDVLVQMLNYKPKYFCWSGTDLFNVTNSMGIRKMVLIETNSCPSGQKSFPTLADNDEQGGYRTLLANTFKPLIEEAAKNGTLPEGKLAVVYDKNPMEASGYAAALADIFKEDVLAAEFYDGEASPQVRFHPETKVMQILHKEEWTNIRAAFRYVTQKPWNRLPVISTSTVILNPIICCLTGGRNKLLAAKAYDFLNSEITDSGLRINVPKTIRDVEKKVVPIWVSTMGGFAVVKNPYSNAGQGVWTITNQQELDDFMQTPIEYDNYIVQSLIGNSRWSSSTTQGQMYHVGTVPDRRKDIYVADLRMMIHYNFEVGGFSPLALYARRALSPLQDELGSENSWDVLGTNLSIKVGDNAWDTDIKRLIIADRKDFNKLGLGVDNLIDAYIESVLATVAIDKMACRLTKEDGSFDLDLFASLNKDQALINEVNEFQ</sequence>
<reference evidence="2 3" key="1">
    <citation type="submission" date="2024-03" db="EMBL/GenBank/DDBJ databases">
        <title>The Acrasis kona genome and developmental transcriptomes reveal deep origins of eukaryotic multicellular pathways.</title>
        <authorList>
            <person name="Sheikh S."/>
            <person name="Fu C.-J."/>
            <person name="Brown M.W."/>
            <person name="Baldauf S.L."/>
        </authorList>
    </citation>
    <scope>NUCLEOTIDE SEQUENCE [LARGE SCALE GENOMIC DNA]</scope>
    <source>
        <strain evidence="2 3">ATCC MYA-3509</strain>
    </source>
</reference>
<name>A0AAW2Z4D7_9EUKA</name>
<accession>A0AAW2Z4D7</accession>
<comment type="caution">
    <text evidence="2">The sequence shown here is derived from an EMBL/GenBank/DDBJ whole genome shotgun (WGS) entry which is preliminary data.</text>
</comment>
<organism evidence="2 3">
    <name type="scientific">Acrasis kona</name>
    <dbReference type="NCBI Taxonomy" id="1008807"/>
    <lineage>
        <taxon>Eukaryota</taxon>
        <taxon>Discoba</taxon>
        <taxon>Heterolobosea</taxon>
        <taxon>Tetramitia</taxon>
        <taxon>Eutetramitia</taxon>
        <taxon>Acrasidae</taxon>
        <taxon>Acrasis</taxon>
    </lineage>
</organism>
<gene>
    <name evidence="2" type="ORF">AKO1_003535</name>
</gene>
<feature type="region of interest" description="Disordered" evidence="1">
    <location>
        <begin position="1"/>
        <end position="20"/>
    </location>
</feature>
<keyword evidence="3" id="KW-1185">Reference proteome</keyword>
<evidence type="ECO:0000313" key="3">
    <source>
        <dbReference type="Proteomes" id="UP001431209"/>
    </source>
</evidence>
<dbReference type="Proteomes" id="UP001431209">
    <property type="component" value="Unassembled WGS sequence"/>
</dbReference>